<dbReference type="AlphaFoldDB" id="A0A0N4VAR8"/>
<organism evidence="4">
    <name type="scientific">Enterobius vermicularis</name>
    <name type="common">Human pinworm</name>
    <dbReference type="NCBI Taxonomy" id="51028"/>
    <lineage>
        <taxon>Eukaryota</taxon>
        <taxon>Metazoa</taxon>
        <taxon>Ecdysozoa</taxon>
        <taxon>Nematoda</taxon>
        <taxon>Chromadorea</taxon>
        <taxon>Rhabditida</taxon>
        <taxon>Spirurina</taxon>
        <taxon>Oxyuridomorpha</taxon>
        <taxon>Oxyuroidea</taxon>
        <taxon>Oxyuridae</taxon>
        <taxon>Enterobius</taxon>
    </lineage>
</organism>
<feature type="region of interest" description="Disordered" evidence="1">
    <location>
        <begin position="415"/>
        <end position="439"/>
    </location>
</feature>
<evidence type="ECO:0000313" key="3">
    <source>
        <dbReference type="Proteomes" id="UP000274131"/>
    </source>
</evidence>
<proteinExistence type="predicted"/>
<accession>A0A0N4VAR8</accession>
<reference evidence="2 3" key="2">
    <citation type="submission" date="2018-10" db="EMBL/GenBank/DDBJ databases">
        <authorList>
            <consortium name="Pathogen Informatics"/>
        </authorList>
    </citation>
    <scope>NUCLEOTIDE SEQUENCE [LARGE SCALE GENOMIC DNA]</scope>
</reference>
<evidence type="ECO:0000256" key="1">
    <source>
        <dbReference type="SAM" id="MobiDB-lite"/>
    </source>
</evidence>
<protein>
    <submittedName>
        <fullName evidence="4">Tudor domain-containing protein</fullName>
    </submittedName>
</protein>
<dbReference type="EMBL" id="UXUI01008767">
    <property type="protein sequence ID" value="VDD92336.1"/>
    <property type="molecule type" value="Genomic_DNA"/>
</dbReference>
<reference evidence="4" key="1">
    <citation type="submission" date="2017-02" db="UniProtKB">
        <authorList>
            <consortium name="WormBaseParasite"/>
        </authorList>
    </citation>
    <scope>IDENTIFICATION</scope>
</reference>
<dbReference type="OrthoDB" id="5841823at2759"/>
<sequence length="519" mass="57941">MISVPPPKYMYPLLSKKRALPCVATVRIVRKVDCGTYWVVDKSVSVLLSKQIVHPAYELLPEIEVGKSIACIASVVRPDKEYARPMFCRAVASNFNKCDGSCIIFLVDYGETFTTNVYALYSLKGQPPAVCETPGAAFLCVIKQRSQSYQRYAKLNQDETYVIEIFTVDENEKFSALLYSVPSLEIPNDLPEGEKSDDTKLRGSMLKHWVNPNNEMKKIIRCSGVHLSQGASYRQLSRIHVALAIAKLETKIDIQHAELSRKIDNLISLRLLGKTVASETSAEGNEAFHLFQYKNLYQSDNYYYKQLGFITHLQTEFPFYFRYHNYDFKGFFSLAVFRAGCGKGLLDEGLLVGTLVPKCSKDFPKTSNAGTQTCLEHSGFCISRHSLATTTCSSAYEIEMEDSSLYASDTYSLASPEKNTGKDEGRSTAASPFSGDACDEPCSSDIRCWICGKAGSLTRYCVAETSVFNCLCGNMISASRRKRVKKEVLYTSDESSSEEFEEEDSVCEASCCGYNKKDS</sequence>
<evidence type="ECO:0000313" key="4">
    <source>
        <dbReference type="WBParaSite" id="EVEC_0000758501-mRNA-1"/>
    </source>
</evidence>
<gene>
    <name evidence="2" type="ORF">EVEC_LOCUS7087</name>
</gene>
<keyword evidence="3" id="KW-1185">Reference proteome</keyword>
<dbReference type="Proteomes" id="UP000274131">
    <property type="component" value="Unassembled WGS sequence"/>
</dbReference>
<dbReference type="WBParaSite" id="EVEC_0000758501-mRNA-1">
    <property type="protein sequence ID" value="EVEC_0000758501-mRNA-1"/>
    <property type="gene ID" value="EVEC_0000758501"/>
</dbReference>
<evidence type="ECO:0000313" key="2">
    <source>
        <dbReference type="EMBL" id="VDD92336.1"/>
    </source>
</evidence>
<name>A0A0N4VAR8_ENTVE</name>